<evidence type="ECO:0000259" key="11">
    <source>
        <dbReference type="Pfam" id="PF00593"/>
    </source>
</evidence>
<dbReference type="Gene3D" id="2.60.40.1120">
    <property type="entry name" value="Carboxypeptidase-like, regulatory domain"/>
    <property type="match status" value="1"/>
</dbReference>
<feature type="signal peptide" evidence="10">
    <location>
        <begin position="1"/>
        <end position="26"/>
    </location>
</feature>
<dbReference type="AlphaFoldDB" id="A0A1M6G7E8"/>
<evidence type="ECO:0000256" key="10">
    <source>
        <dbReference type="SAM" id="SignalP"/>
    </source>
</evidence>
<proteinExistence type="inferred from homology"/>
<dbReference type="STRING" id="1121955.SAMN02745146_2147"/>
<name>A0A1M6G7E8_9BACT</name>
<dbReference type="InterPro" id="IPR000531">
    <property type="entry name" value="Beta-barrel_TonB"/>
</dbReference>
<evidence type="ECO:0000313" key="13">
    <source>
        <dbReference type="EMBL" id="SHJ05849.1"/>
    </source>
</evidence>
<dbReference type="Pfam" id="PF13715">
    <property type="entry name" value="CarbopepD_reg_2"/>
    <property type="match status" value="1"/>
</dbReference>
<dbReference type="InterPro" id="IPR008969">
    <property type="entry name" value="CarboxyPept-like_regulatory"/>
</dbReference>
<evidence type="ECO:0000256" key="8">
    <source>
        <dbReference type="PROSITE-ProRule" id="PRU01360"/>
    </source>
</evidence>
<evidence type="ECO:0000256" key="4">
    <source>
        <dbReference type="ARBA" id="ARBA00022692"/>
    </source>
</evidence>
<dbReference type="Pfam" id="PF00593">
    <property type="entry name" value="TonB_dep_Rec_b-barrel"/>
    <property type="match status" value="1"/>
</dbReference>
<keyword evidence="3 8" id="KW-1134">Transmembrane beta strand</keyword>
<dbReference type="EMBL" id="FQYN01000004">
    <property type="protein sequence ID" value="SHJ05849.1"/>
    <property type="molecule type" value="Genomic_DNA"/>
</dbReference>
<keyword evidence="14" id="KW-1185">Reference proteome</keyword>
<evidence type="ECO:0000256" key="6">
    <source>
        <dbReference type="ARBA" id="ARBA00023136"/>
    </source>
</evidence>
<keyword evidence="10" id="KW-0732">Signal</keyword>
<dbReference type="PROSITE" id="PS52016">
    <property type="entry name" value="TONB_DEPENDENT_REC_3"/>
    <property type="match status" value="1"/>
</dbReference>
<organism evidence="13 14">
    <name type="scientific">Hymenobacter daecheongensis DSM 21074</name>
    <dbReference type="NCBI Taxonomy" id="1121955"/>
    <lineage>
        <taxon>Bacteria</taxon>
        <taxon>Pseudomonadati</taxon>
        <taxon>Bacteroidota</taxon>
        <taxon>Cytophagia</taxon>
        <taxon>Cytophagales</taxon>
        <taxon>Hymenobacteraceae</taxon>
        <taxon>Hymenobacter</taxon>
    </lineage>
</organism>
<evidence type="ECO:0000313" key="14">
    <source>
        <dbReference type="Proteomes" id="UP000184418"/>
    </source>
</evidence>
<evidence type="ECO:0000256" key="9">
    <source>
        <dbReference type="RuleBase" id="RU003357"/>
    </source>
</evidence>
<evidence type="ECO:0000256" key="7">
    <source>
        <dbReference type="ARBA" id="ARBA00023237"/>
    </source>
</evidence>
<feature type="chain" id="PRO_5012725803" evidence="10">
    <location>
        <begin position="27"/>
        <end position="1050"/>
    </location>
</feature>
<evidence type="ECO:0000256" key="5">
    <source>
        <dbReference type="ARBA" id="ARBA00023077"/>
    </source>
</evidence>
<dbReference type="RefSeq" id="WP_084538944.1">
    <property type="nucleotide sequence ID" value="NZ_FQYN01000004.1"/>
</dbReference>
<protein>
    <submittedName>
        <fullName evidence="13">TonB-linked outer membrane protein, SusC/RagA family</fullName>
    </submittedName>
</protein>
<dbReference type="OrthoDB" id="9768177at2"/>
<dbReference type="Gene3D" id="2.170.130.10">
    <property type="entry name" value="TonB-dependent receptor, plug domain"/>
    <property type="match status" value="1"/>
</dbReference>
<evidence type="ECO:0000256" key="2">
    <source>
        <dbReference type="ARBA" id="ARBA00022448"/>
    </source>
</evidence>
<comment type="subcellular location">
    <subcellularLocation>
        <location evidence="1 8">Cell outer membrane</location>
        <topology evidence="1 8">Multi-pass membrane protein</topology>
    </subcellularLocation>
</comment>
<dbReference type="InterPro" id="IPR023996">
    <property type="entry name" value="TonB-dep_OMP_SusC/RagA"/>
</dbReference>
<dbReference type="NCBIfam" id="TIGR04056">
    <property type="entry name" value="OMP_RagA_SusC"/>
    <property type="match status" value="1"/>
</dbReference>
<accession>A0A1M6G7E8</accession>
<dbReference type="GO" id="GO:0009279">
    <property type="term" value="C:cell outer membrane"/>
    <property type="evidence" value="ECO:0007669"/>
    <property type="project" value="UniProtKB-SubCell"/>
</dbReference>
<dbReference type="Gene3D" id="2.40.170.20">
    <property type="entry name" value="TonB-dependent receptor, beta-barrel domain"/>
    <property type="match status" value="1"/>
</dbReference>
<dbReference type="Proteomes" id="UP000184418">
    <property type="component" value="Unassembled WGS sequence"/>
</dbReference>
<dbReference type="SUPFAM" id="SSF49464">
    <property type="entry name" value="Carboxypeptidase regulatory domain-like"/>
    <property type="match status" value="1"/>
</dbReference>
<evidence type="ECO:0000256" key="3">
    <source>
        <dbReference type="ARBA" id="ARBA00022452"/>
    </source>
</evidence>
<keyword evidence="7 8" id="KW-0998">Cell outer membrane</keyword>
<evidence type="ECO:0000256" key="1">
    <source>
        <dbReference type="ARBA" id="ARBA00004571"/>
    </source>
</evidence>
<dbReference type="InterPro" id="IPR012910">
    <property type="entry name" value="Plug_dom"/>
</dbReference>
<comment type="similarity">
    <text evidence="8 9">Belongs to the TonB-dependent receptor family.</text>
</comment>
<dbReference type="NCBIfam" id="TIGR04057">
    <property type="entry name" value="SusC_RagA_signa"/>
    <property type="match status" value="1"/>
</dbReference>
<evidence type="ECO:0000259" key="12">
    <source>
        <dbReference type="Pfam" id="PF07715"/>
    </source>
</evidence>
<keyword evidence="4 8" id="KW-0812">Transmembrane</keyword>
<keyword evidence="5 9" id="KW-0798">TonB box</keyword>
<sequence length="1050" mass="111587">MTPTNYSRGVLRHAWLLAACSLPALAAPALAGGSVPPLAVAGLRVVADVPVSGRVTQANGEGLPGVTIIVKGTTIGTSSNADGGFSLSVPEGSTLVFSYVGYVRKEVALTGATSSLTVMLQEDAKALSEVVVVGYGTQERTSVTGAVSSVSGKDIASQPVSDPTQALQGRAAGVTVTQNSGAPGGAGGTSVRVRGITSAGNNSPLYVIDGYPLPSSDANGNGVENQLNAINPSDIESIDVLKDASATAIYGLRAANGVVIITTKRGKAGTATVNLDAYMGIQRVWRKLSLLNAEEYAVINNESRIAKGDALLPQLRDPKALGEGTNWQDQVFRQASIQSYNLSATGGSDKARYAVSGGYFKQDGTIIGSTFERFTLRANGDVQLNKILKIGNSISLTHLTDRQVDTGGSEFGVLSNVLQIPATLPVYNFDGTWYEPGLGDGYVEPNPVLQALITNSKFTRNRALTTFFAELEPLKGLRFRTNVGADLIFDNGNAFTPSLGPNSPRNAPGTASATAFNNYNPSYLIENTLSYDRTIGEQHQLTLLVGQSAQQFTYSTIFAGRAGYSSNTLQQIDNGPINALLGNGGFVSAPDRLASYFGRANYEFGGKYLFAATARYDGSSAFAPGRKFGFFPGVSAGWRLSEESFIKDISLISNLKVRAGWGRVGNPLNAGRFAYLANINSGITYPFGPTSAQGTQNIVTGAAPTKLQNPDLQWEINEQTNVGIDVGILQNRVEATLDLYNRRSPNLISLVPPAKTSGTYEPVNTNAIDSYNRGLDLSVTTRNLTGANNGPTWTTSLVFSTYKSQIDKLGVAVPFNGLADRNGNAIVRYDQGQPFGSFYGYVADGLFQTAEDVAGHASQPGAAPGDIRFRDLNGDNVINDLDRDFIGDPNPSFNYGITNTVAWRGFDLSVFLQGSQGNDVYNLNRFYTEGGLTTNGNSSTRVLKRWTGPGTSNDVPRAIAGDPNLNLRISSYFVEDGSYMRIKLLTVGYTIPKTILSRVAAQSLRLYVSSQNLLTLTEYMGFDPEVGPGGVDRGVYPQSRVFLAGLNIGF</sequence>
<feature type="domain" description="TonB-dependent receptor-like beta-barrel" evidence="11">
    <location>
        <begin position="429"/>
        <end position="839"/>
    </location>
</feature>
<feature type="domain" description="TonB-dependent receptor plug" evidence="12">
    <location>
        <begin position="142"/>
        <end position="258"/>
    </location>
</feature>
<dbReference type="SUPFAM" id="SSF56935">
    <property type="entry name" value="Porins"/>
    <property type="match status" value="1"/>
</dbReference>
<dbReference type="Pfam" id="PF07715">
    <property type="entry name" value="Plug"/>
    <property type="match status" value="1"/>
</dbReference>
<dbReference type="InterPro" id="IPR039426">
    <property type="entry name" value="TonB-dep_rcpt-like"/>
</dbReference>
<dbReference type="InterPro" id="IPR023997">
    <property type="entry name" value="TonB-dep_OMP_SusC/RagA_CS"/>
</dbReference>
<dbReference type="InterPro" id="IPR037066">
    <property type="entry name" value="Plug_dom_sf"/>
</dbReference>
<keyword evidence="2 8" id="KW-0813">Transport</keyword>
<dbReference type="InterPro" id="IPR036942">
    <property type="entry name" value="Beta-barrel_TonB_sf"/>
</dbReference>
<keyword evidence="6 8" id="KW-0472">Membrane</keyword>
<reference evidence="13 14" key="1">
    <citation type="submission" date="2016-11" db="EMBL/GenBank/DDBJ databases">
        <authorList>
            <person name="Jaros S."/>
            <person name="Januszkiewicz K."/>
            <person name="Wedrychowicz H."/>
        </authorList>
    </citation>
    <scope>NUCLEOTIDE SEQUENCE [LARGE SCALE GENOMIC DNA]</scope>
    <source>
        <strain evidence="13 14">DSM 21074</strain>
    </source>
</reference>
<gene>
    <name evidence="13" type="ORF">SAMN02745146_2147</name>
</gene>